<dbReference type="EMBL" id="UINC01001500">
    <property type="protein sequence ID" value="SUZ82298.1"/>
    <property type="molecule type" value="Genomic_DNA"/>
</dbReference>
<dbReference type="PANTHER" id="PTHR46499:SF1">
    <property type="entry name" value="QUEUINE TRNA-RIBOSYLTRANSFERASE"/>
    <property type="match status" value="1"/>
</dbReference>
<dbReference type="PANTHER" id="PTHR46499">
    <property type="entry name" value="QUEUINE TRNA-RIBOSYLTRANSFERASE"/>
    <property type="match status" value="1"/>
</dbReference>
<protein>
    <recommendedName>
        <fullName evidence="4">tRNA-guanine(15) transglycosylase-like domain-containing protein</fullName>
    </recommendedName>
</protein>
<evidence type="ECO:0000313" key="5">
    <source>
        <dbReference type="EMBL" id="SUZ82298.1"/>
    </source>
</evidence>
<dbReference type="InterPro" id="IPR050076">
    <property type="entry name" value="ArchSynthase1/Queuine_TRR"/>
</dbReference>
<dbReference type="GO" id="GO:0008616">
    <property type="term" value="P:tRNA queuosine(34) biosynthetic process"/>
    <property type="evidence" value="ECO:0007669"/>
    <property type="project" value="TreeGrafter"/>
</dbReference>
<sequence length="346" mass="39126">MPIGTNGVVKTILPNELYEINTNIILGNTYHLFLRPGHKLISQAGGLHQFMNWNKSILTDSGGFQVYSLAKLNNISNDGVKFQSHIDGSTHFISPEISMEIQRSLGSDIIMAFDVCPAGGEDKNVIKNAVDKTATWINRCNDYLDNHQSIFNWNQCLFPIVQGGIYPDLRKISVDQILPFSTCGVAIGGLAVGEEKNAMFDIISMMDEILPKDQPRYLMGVGRPTDLVRAIDLGIDMFDCVLPTRNGRNGQLFTSEGVINIENARYTSDFNSVDKECKCSLCNNYTRSYLRHLFNINEMLGLRLASIHNITFYMNLMQKIRNIINENRFDNWSKSFLNQYSNDPRM</sequence>
<feature type="domain" description="tRNA-guanine(15) transglycosylase-like" evidence="4">
    <location>
        <begin position="1"/>
        <end position="341"/>
    </location>
</feature>
<evidence type="ECO:0000256" key="2">
    <source>
        <dbReference type="ARBA" id="ARBA00022679"/>
    </source>
</evidence>
<reference evidence="5" key="1">
    <citation type="submission" date="2018-05" db="EMBL/GenBank/DDBJ databases">
        <authorList>
            <person name="Lanie J.A."/>
            <person name="Ng W.-L."/>
            <person name="Kazmierczak K.M."/>
            <person name="Andrzejewski T.M."/>
            <person name="Davidsen T.M."/>
            <person name="Wayne K.J."/>
            <person name="Tettelin H."/>
            <person name="Glass J.I."/>
            <person name="Rusch D."/>
            <person name="Podicherti R."/>
            <person name="Tsui H.-C.T."/>
            <person name="Winkler M.E."/>
        </authorList>
    </citation>
    <scope>NUCLEOTIDE SEQUENCE</scope>
</reference>
<keyword evidence="3" id="KW-0819">tRNA processing</keyword>
<dbReference type="SUPFAM" id="SSF51713">
    <property type="entry name" value="tRNA-guanine transglycosylase"/>
    <property type="match status" value="1"/>
</dbReference>
<keyword evidence="1" id="KW-0328">Glycosyltransferase</keyword>
<evidence type="ECO:0000259" key="4">
    <source>
        <dbReference type="Pfam" id="PF01702"/>
    </source>
</evidence>
<accession>A0A381QUG9</accession>
<keyword evidence="2" id="KW-0808">Transferase</keyword>
<dbReference type="GO" id="GO:0008479">
    <property type="term" value="F:tRNA-guanosine(34) queuine transglycosylase activity"/>
    <property type="evidence" value="ECO:0007669"/>
    <property type="project" value="InterPro"/>
</dbReference>
<dbReference type="InterPro" id="IPR036511">
    <property type="entry name" value="TGT-like_sf"/>
</dbReference>
<dbReference type="Gene3D" id="3.20.20.105">
    <property type="entry name" value="Queuine tRNA-ribosyltransferase-like"/>
    <property type="match status" value="1"/>
</dbReference>
<organism evidence="5">
    <name type="scientific">marine metagenome</name>
    <dbReference type="NCBI Taxonomy" id="408172"/>
    <lineage>
        <taxon>unclassified sequences</taxon>
        <taxon>metagenomes</taxon>
        <taxon>ecological metagenomes</taxon>
    </lineage>
</organism>
<dbReference type="NCBIfam" id="TIGR00449">
    <property type="entry name" value="tgt_general"/>
    <property type="match status" value="1"/>
</dbReference>
<name>A0A381QUG9_9ZZZZ</name>
<proteinExistence type="inferred from homology"/>
<dbReference type="GO" id="GO:0005829">
    <property type="term" value="C:cytosol"/>
    <property type="evidence" value="ECO:0007669"/>
    <property type="project" value="TreeGrafter"/>
</dbReference>
<dbReference type="HAMAP" id="MF_00168">
    <property type="entry name" value="Q_tRNA_Tgt"/>
    <property type="match status" value="1"/>
</dbReference>
<evidence type="ECO:0000256" key="1">
    <source>
        <dbReference type="ARBA" id="ARBA00022676"/>
    </source>
</evidence>
<dbReference type="InterPro" id="IPR002616">
    <property type="entry name" value="tRNA_ribo_trans-like"/>
</dbReference>
<dbReference type="Pfam" id="PF01702">
    <property type="entry name" value="TGT"/>
    <property type="match status" value="1"/>
</dbReference>
<dbReference type="NCBIfam" id="TIGR00430">
    <property type="entry name" value="Q_tRNA_tgt"/>
    <property type="match status" value="1"/>
</dbReference>
<gene>
    <name evidence="5" type="ORF">METZ01_LOCUS35152</name>
</gene>
<dbReference type="AlphaFoldDB" id="A0A381QUG9"/>
<dbReference type="InterPro" id="IPR004803">
    <property type="entry name" value="TGT"/>
</dbReference>
<evidence type="ECO:0000256" key="3">
    <source>
        <dbReference type="ARBA" id="ARBA00022694"/>
    </source>
</evidence>